<sequence length="103" mass="11330">MLPAGEAPSPRAAHSTAAVRTMVKESLCLKPIGYVSRGSHVTMGVQKSVYELEVLEYWGVPCIGFLKRARQNKAISTQQAIKGLKDLERHRAELEARVIVNDA</sequence>
<evidence type="ECO:0000313" key="2">
    <source>
        <dbReference type="Proteomes" id="UP001055879"/>
    </source>
</evidence>
<comment type="caution">
    <text evidence="1">The sequence shown here is derived from an EMBL/GenBank/DDBJ whole genome shotgun (WGS) entry which is preliminary data.</text>
</comment>
<evidence type="ECO:0000313" key="1">
    <source>
        <dbReference type="EMBL" id="KAI3736101.1"/>
    </source>
</evidence>
<dbReference type="EMBL" id="CM042050">
    <property type="protein sequence ID" value="KAI3736101.1"/>
    <property type="molecule type" value="Genomic_DNA"/>
</dbReference>
<accession>A0ACB9CPF6</accession>
<name>A0ACB9CPF6_ARCLA</name>
<keyword evidence="2" id="KW-1185">Reference proteome</keyword>
<reference evidence="1 2" key="2">
    <citation type="journal article" date="2022" name="Mol. Ecol. Resour.">
        <title>The genomes of chicory, endive, great burdock and yacon provide insights into Asteraceae paleo-polyploidization history and plant inulin production.</title>
        <authorList>
            <person name="Fan W."/>
            <person name="Wang S."/>
            <person name="Wang H."/>
            <person name="Wang A."/>
            <person name="Jiang F."/>
            <person name="Liu H."/>
            <person name="Zhao H."/>
            <person name="Xu D."/>
            <person name="Zhang Y."/>
        </authorList>
    </citation>
    <scope>NUCLEOTIDE SEQUENCE [LARGE SCALE GENOMIC DNA]</scope>
    <source>
        <strain evidence="2">cv. Niubang</strain>
    </source>
</reference>
<protein>
    <submittedName>
        <fullName evidence="1">Uncharacterized protein</fullName>
    </submittedName>
</protein>
<reference evidence="2" key="1">
    <citation type="journal article" date="2022" name="Mol. Ecol. Resour.">
        <title>The genomes of chicory, endive, great burdock and yacon provide insights into Asteraceae palaeo-polyploidization history and plant inulin production.</title>
        <authorList>
            <person name="Fan W."/>
            <person name="Wang S."/>
            <person name="Wang H."/>
            <person name="Wang A."/>
            <person name="Jiang F."/>
            <person name="Liu H."/>
            <person name="Zhao H."/>
            <person name="Xu D."/>
            <person name="Zhang Y."/>
        </authorList>
    </citation>
    <scope>NUCLEOTIDE SEQUENCE [LARGE SCALE GENOMIC DNA]</scope>
    <source>
        <strain evidence="2">cv. Niubang</strain>
    </source>
</reference>
<proteinExistence type="predicted"/>
<organism evidence="1 2">
    <name type="scientific">Arctium lappa</name>
    <name type="common">Greater burdock</name>
    <name type="synonym">Lappa major</name>
    <dbReference type="NCBI Taxonomy" id="4217"/>
    <lineage>
        <taxon>Eukaryota</taxon>
        <taxon>Viridiplantae</taxon>
        <taxon>Streptophyta</taxon>
        <taxon>Embryophyta</taxon>
        <taxon>Tracheophyta</taxon>
        <taxon>Spermatophyta</taxon>
        <taxon>Magnoliopsida</taxon>
        <taxon>eudicotyledons</taxon>
        <taxon>Gunneridae</taxon>
        <taxon>Pentapetalae</taxon>
        <taxon>asterids</taxon>
        <taxon>campanulids</taxon>
        <taxon>Asterales</taxon>
        <taxon>Asteraceae</taxon>
        <taxon>Carduoideae</taxon>
        <taxon>Cardueae</taxon>
        <taxon>Arctiinae</taxon>
        <taxon>Arctium</taxon>
    </lineage>
</organism>
<dbReference type="Proteomes" id="UP001055879">
    <property type="component" value="Linkage Group LG04"/>
</dbReference>
<gene>
    <name evidence="1" type="ORF">L6452_15634</name>
</gene>